<dbReference type="EMBL" id="ML769499">
    <property type="protein sequence ID" value="KAE9397313.1"/>
    <property type="molecule type" value="Genomic_DNA"/>
</dbReference>
<sequence length="69" mass="7596">MYNASLDKINALQGELVTGRNKLKGLCHKAQELVIAQGAIVEFKNSFASMENQVQELEGGHMSHSMSFD</sequence>
<proteinExistence type="predicted"/>
<reference evidence="1" key="1">
    <citation type="journal article" date="2019" name="Environ. Microbiol.">
        <title>Fungal ecological strategies reflected in gene transcription - a case study of two litter decomposers.</title>
        <authorList>
            <person name="Barbi F."/>
            <person name="Kohler A."/>
            <person name="Barry K."/>
            <person name="Baskaran P."/>
            <person name="Daum C."/>
            <person name="Fauchery L."/>
            <person name="Ihrmark K."/>
            <person name="Kuo A."/>
            <person name="LaButti K."/>
            <person name="Lipzen A."/>
            <person name="Morin E."/>
            <person name="Grigoriev I.V."/>
            <person name="Henrissat B."/>
            <person name="Lindahl B."/>
            <person name="Martin F."/>
        </authorList>
    </citation>
    <scope>NUCLEOTIDE SEQUENCE</scope>
    <source>
        <strain evidence="1">JB14</strain>
    </source>
</reference>
<protein>
    <submittedName>
        <fullName evidence="1">Uncharacterized protein</fullName>
    </submittedName>
</protein>
<organism evidence="1 2">
    <name type="scientific">Gymnopus androsaceus JB14</name>
    <dbReference type="NCBI Taxonomy" id="1447944"/>
    <lineage>
        <taxon>Eukaryota</taxon>
        <taxon>Fungi</taxon>
        <taxon>Dikarya</taxon>
        <taxon>Basidiomycota</taxon>
        <taxon>Agaricomycotina</taxon>
        <taxon>Agaricomycetes</taxon>
        <taxon>Agaricomycetidae</taxon>
        <taxon>Agaricales</taxon>
        <taxon>Marasmiineae</taxon>
        <taxon>Omphalotaceae</taxon>
        <taxon>Gymnopus</taxon>
    </lineage>
</organism>
<evidence type="ECO:0000313" key="2">
    <source>
        <dbReference type="Proteomes" id="UP000799118"/>
    </source>
</evidence>
<evidence type="ECO:0000313" key="1">
    <source>
        <dbReference type="EMBL" id="KAE9397313.1"/>
    </source>
</evidence>
<accession>A0A6A4HHF5</accession>
<gene>
    <name evidence="1" type="ORF">BT96DRAFT_995911</name>
</gene>
<name>A0A6A4HHF5_9AGAR</name>
<dbReference type="Proteomes" id="UP000799118">
    <property type="component" value="Unassembled WGS sequence"/>
</dbReference>
<dbReference type="AlphaFoldDB" id="A0A6A4HHF5"/>
<keyword evidence="2" id="KW-1185">Reference proteome</keyword>